<gene>
    <name evidence="4" type="ORF">EYD46_00375</name>
</gene>
<dbReference type="InterPro" id="IPR016181">
    <property type="entry name" value="Acyl_CoA_acyltransferase"/>
</dbReference>
<protein>
    <submittedName>
        <fullName evidence="4">N-acetyltransferase family protein</fullName>
    </submittedName>
</protein>
<reference evidence="4 5" key="1">
    <citation type="journal article" date="2015" name="Int. J. Syst. Evol. Microbiol.">
        <title>Hyunsoonleella pacifica sp. nov., isolated from seawater of South Pacific Gyre.</title>
        <authorList>
            <person name="Gao X."/>
            <person name="Zhang Z."/>
            <person name="Dai X."/>
            <person name="Zhang X.H."/>
        </authorList>
    </citation>
    <scope>NUCLEOTIDE SEQUENCE [LARGE SCALE GENOMIC DNA]</scope>
    <source>
        <strain evidence="4 5">SW033</strain>
    </source>
</reference>
<evidence type="ECO:0000256" key="2">
    <source>
        <dbReference type="ARBA" id="ARBA00023315"/>
    </source>
</evidence>
<dbReference type="RefSeq" id="WP_130935076.1">
    <property type="nucleotide sequence ID" value="NZ_BMEE01000001.1"/>
</dbReference>
<organism evidence="4 5">
    <name type="scientific">Hyunsoonleella pacifica</name>
    <dbReference type="NCBI Taxonomy" id="1080224"/>
    <lineage>
        <taxon>Bacteria</taxon>
        <taxon>Pseudomonadati</taxon>
        <taxon>Bacteroidota</taxon>
        <taxon>Flavobacteriia</taxon>
        <taxon>Flavobacteriales</taxon>
        <taxon>Flavobacteriaceae</taxon>
    </lineage>
</organism>
<dbReference type="PANTHER" id="PTHR43072">
    <property type="entry name" value="N-ACETYLTRANSFERASE"/>
    <property type="match status" value="1"/>
</dbReference>
<sequence length="162" mass="18747">MVRHFTKDDISALLDIYNYYVSNTVATFDIEPLSFEVFEAKVNRINSEYPFLVFEEHQEILGFAYASRFRPKPAYNFTVESTVYVKHNAHGKHIGSKLYEALIKKLKQTETHTVIGALTIPNDASVRLHEKFGFREVALLKEVGLKFGKWHDVAMYQLRLST</sequence>
<evidence type="ECO:0000313" key="5">
    <source>
        <dbReference type="Proteomes" id="UP000292372"/>
    </source>
</evidence>
<dbReference type="SUPFAM" id="SSF55729">
    <property type="entry name" value="Acyl-CoA N-acyltransferases (Nat)"/>
    <property type="match status" value="1"/>
</dbReference>
<dbReference type="PANTHER" id="PTHR43072:SF23">
    <property type="entry name" value="UPF0039 PROTEIN C11D3.02C"/>
    <property type="match status" value="1"/>
</dbReference>
<evidence type="ECO:0000256" key="1">
    <source>
        <dbReference type="ARBA" id="ARBA00022679"/>
    </source>
</evidence>
<evidence type="ECO:0000313" key="4">
    <source>
        <dbReference type="EMBL" id="TBN18558.1"/>
    </source>
</evidence>
<dbReference type="PROSITE" id="PS51186">
    <property type="entry name" value="GNAT"/>
    <property type="match status" value="1"/>
</dbReference>
<dbReference type="CDD" id="cd04301">
    <property type="entry name" value="NAT_SF"/>
    <property type="match status" value="1"/>
</dbReference>
<dbReference type="GO" id="GO:0016747">
    <property type="term" value="F:acyltransferase activity, transferring groups other than amino-acyl groups"/>
    <property type="evidence" value="ECO:0007669"/>
    <property type="project" value="InterPro"/>
</dbReference>
<keyword evidence="2" id="KW-0012">Acyltransferase</keyword>
<keyword evidence="1 4" id="KW-0808">Transferase</keyword>
<feature type="domain" description="N-acetyltransferase" evidence="3">
    <location>
        <begin position="1"/>
        <end position="160"/>
    </location>
</feature>
<keyword evidence="5" id="KW-1185">Reference proteome</keyword>
<dbReference type="Gene3D" id="3.40.630.30">
    <property type="match status" value="1"/>
</dbReference>
<proteinExistence type="predicted"/>
<evidence type="ECO:0000259" key="3">
    <source>
        <dbReference type="PROSITE" id="PS51186"/>
    </source>
</evidence>
<dbReference type="Proteomes" id="UP000292372">
    <property type="component" value="Unassembled WGS sequence"/>
</dbReference>
<comment type="caution">
    <text evidence="4">The sequence shown here is derived from an EMBL/GenBank/DDBJ whole genome shotgun (WGS) entry which is preliminary data.</text>
</comment>
<dbReference type="InterPro" id="IPR000182">
    <property type="entry name" value="GNAT_dom"/>
</dbReference>
<dbReference type="OrthoDB" id="9799096at2"/>
<dbReference type="Pfam" id="PF13420">
    <property type="entry name" value="Acetyltransf_4"/>
    <property type="match status" value="1"/>
</dbReference>
<dbReference type="AlphaFoldDB" id="A0A4Q9FR74"/>
<name>A0A4Q9FR74_9FLAO</name>
<dbReference type="EMBL" id="SIRS01000001">
    <property type="protein sequence ID" value="TBN18558.1"/>
    <property type="molecule type" value="Genomic_DNA"/>
</dbReference>
<accession>A0A4Q9FR74</accession>